<name>A0A7Y3RAY9_9FLAO</name>
<feature type="transmembrane region" description="Helical" evidence="1">
    <location>
        <begin position="7"/>
        <end position="24"/>
    </location>
</feature>
<evidence type="ECO:0000313" key="2">
    <source>
        <dbReference type="EMBL" id="NNT73167.1"/>
    </source>
</evidence>
<reference evidence="2 3" key="1">
    <citation type="submission" date="2020-05" db="EMBL/GenBank/DDBJ databases">
        <title>Draft genome of Flavobacterium sp. IMCC34852.</title>
        <authorList>
            <person name="Song J."/>
            <person name="Cho J.-C."/>
        </authorList>
    </citation>
    <scope>NUCLEOTIDE SEQUENCE [LARGE SCALE GENOMIC DNA]</scope>
    <source>
        <strain evidence="2 3">IMCC34852</strain>
    </source>
</reference>
<proteinExistence type="predicted"/>
<sequence>MHKIQTYIILRILIILPFFTYGQTTLEENSSEFCGQYFTAPNECKTMGNMIQCKDYVFTWSYEPIIDLPRHQKELIAQIKNPKEIKVSVLKTDLIGYLSKVDSYDSLLIVGSVNGKGVIINLYLDKTIKATNDLPECVRQFITIK</sequence>
<dbReference type="AlphaFoldDB" id="A0A7Y3RAY9"/>
<evidence type="ECO:0000313" key="3">
    <source>
        <dbReference type="Proteomes" id="UP000536509"/>
    </source>
</evidence>
<comment type="caution">
    <text evidence="2">The sequence shown here is derived from an EMBL/GenBank/DDBJ whole genome shotgun (WGS) entry which is preliminary data.</text>
</comment>
<accession>A0A7Y3RAY9</accession>
<keyword evidence="1" id="KW-1133">Transmembrane helix</keyword>
<keyword evidence="1" id="KW-0812">Transmembrane</keyword>
<protein>
    <submittedName>
        <fullName evidence="2">Uncharacterized protein</fullName>
    </submittedName>
</protein>
<organism evidence="2 3">
    <name type="scientific">Flavobacterium rivulicola</name>
    <dbReference type="NCBI Taxonomy" id="2732161"/>
    <lineage>
        <taxon>Bacteria</taxon>
        <taxon>Pseudomonadati</taxon>
        <taxon>Bacteroidota</taxon>
        <taxon>Flavobacteriia</taxon>
        <taxon>Flavobacteriales</taxon>
        <taxon>Flavobacteriaceae</taxon>
        <taxon>Flavobacterium</taxon>
    </lineage>
</organism>
<dbReference type="RefSeq" id="WP_171223329.1">
    <property type="nucleotide sequence ID" value="NZ_CP121446.1"/>
</dbReference>
<keyword evidence="3" id="KW-1185">Reference proteome</keyword>
<dbReference type="Proteomes" id="UP000536509">
    <property type="component" value="Unassembled WGS sequence"/>
</dbReference>
<gene>
    <name evidence="2" type="ORF">HKT18_13155</name>
</gene>
<keyword evidence="1" id="KW-0472">Membrane</keyword>
<dbReference type="EMBL" id="JABEVX010000011">
    <property type="protein sequence ID" value="NNT73167.1"/>
    <property type="molecule type" value="Genomic_DNA"/>
</dbReference>
<evidence type="ECO:0000256" key="1">
    <source>
        <dbReference type="SAM" id="Phobius"/>
    </source>
</evidence>